<dbReference type="Proteomes" id="UP001164803">
    <property type="component" value="Chromosome"/>
</dbReference>
<feature type="transmembrane region" description="Helical" evidence="1">
    <location>
        <begin position="21"/>
        <end position="39"/>
    </location>
</feature>
<evidence type="ECO:0000313" key="3">
    <source>
        <dbReference type="Proteomes" id="UP001164803"/>
    </source>
</evidence>
<feature type="transmembrane region" description="Helical" evidence="1">
    <location>
        <begin position="136"/>
        <end position="156"/>
    </location>
</feature>
<feature type="transmembrane region" description="Helical" evidence="1">
    <location>
        <begin position="315"/>
        <end position="335"/>
    </location>
</feature>
<keyword evidence="1" id="KW-0472">Membrane</keyword>
<evidence type="ECO:0000256" key="1">
    <source>
        <dbReference type="SAM" id="Phobius"/>
    </source>
</evidence>
<keyword evidence="3" id="KW-1185">Reference proteome</keyword>
<keyword evidence="1" id="KW-0812">Transmembrane</keyword>
<dbReference type="RefSeq" id="WP_268042732.1">
    <property type="nucleotide sequence ID" value="NZ_CP104064.1"/>
</dbReference>
<gene>
    <name evidence="2" type="ORF">NZD86_14265</name>
</gene>
<organism evidence="2 3">
    <name type="scientific">Alicyclobacillus dauci</name>
    <dbReference type="NCBI Taxonomy" id="1475485"/>
    <lineage>
        <taxon>Bacteria</taxon>
        <taxon>Bacillati</taxon>
        <taxon>Bacillota</taxon>
        <taxon>Bacilli</taxon>
        <taxon>Bacillales</taxon>
        <taxon>Alicyclobacillaceae</taxon>
        <taxon>Alicyclobacillus</taxon>
    </lineage>
</organism>
<name>A0ABY6YYS8_9BACL</name>
<proteinExistence type="predicted"/>
<feature type="transmembrane region" description="Helical" evidence="1">
    <location>
        <begin position="275"/>
        <end position="294"/>
    </location>
</feature>
<feature type="transmembrane region" description="Helical" evidence="1">
    <location>
        <begin position="176"/>
        <end position="195"/>
    </location>
</feature>
<dbReference type="EMBL" id="CP104064">
    <property type="protein sequence ID" value="WAH35458.1"/>
    <property type="molecule type" value="Genomic_DNA"/>
</dbReference>
<reference evidence="2" key="1">
    <citation type="submission" date="2022-08" db="EMBL/GenBank/DDBJ databases">
        <title>Alicyclobacillus dauci DSM2870, complete genome.</title>
        <authorList>
            <person name="Wang Q."/>
            <person name="Cai R."/>
            <person name="Wang Z."/>
        </authorList>
    </citation>
    <scope>NUCLEOTIDE SEQUENCE</scope>
    <source>
        <strain evidence="2">DSM 28700</strain>
    </source>
</reference>
<sequence>MIKRMIPIKALLLRDWILMRAWICSLALIGVIGPLLNFLDGVVSGAPSARLSNAILSVYNGLNVGTLALKQGHIVAINYRPPMVLVFHGAPTCSLWILAVAMGFGSLCASYDRQCTGLMDTMNAPIRRLDWIHSKFLLGIVSLTAITLFHSVFVALANGISPLSFPFGTVCMSFLINWSLSCVTFGVTFCVGLLVGNAIVAWMLGFLVFMLPLCLGALIGFYGRPGTPTGDWTYHLEHGILLNLTPVAYTDYGTNSVQNSSGREFNWVIVTAVQHPWATVIVAVALTLLTYLLASRIMDAVQPEYFSNAFVSDTAFYVVAVCASLVFGSVTAQIVDRAKGFLWIIAGLACYLGLMICYRKWTRWSRKVTSQAVAGASDLS</sequence>
<feature type="transmembrane region" description="Helical" evidence="1">
    <location>
        <begin position="85"/>
        <end position="109"/>
    </location>
</feature>
<feature type="transmembrane region" description="Helical" evidence="1">
    <location>
        <begin position="341"/>
        <end position="358"/>
    </location>
</feature>
<evidence type="ECO:0000313" key="2">
    <source>
        <dbReference type="EMBL" id="WAH35458.1"/>
    </source>
</evidence>
<feature type="transmembrane region" description="Helical" evidence="1">
    <location>
        <begin position="202"/>
        <end position="222"/>
    </location>
</feature>
<accession>A0ABY6YYS8</accession>
<protein>
    <submittedName>
        <fullName evidence="2">ABC-2 transporter permease</fullName>
    </submittedName>
</protein>
<keyword evidence="1" id="KW-1133">Transmembrane helix</keyword>